<accession>A0A6A5TH28</accession>
<dbReference type="Proteomes" id="UP000800035">
    <property type="component" value="Unassembled WGS sequence"/>
</dbReference>
<proteinExistence type="predicted"/>
<evidence type="ECO:0000256" key="1">
    <source>
        <dbReference type="SAM" id="MobiDB-lite"/>
    </source>
</evidence>
<protein>
    <submittedName>
        <fullName evidence="2">Uncharacterized protein</fullName>
    </submittedName>
</protein>
<keyword evidence="3" id="KW-1185">Reference proteome</keyword>
<evidence type="ECO:0000313" key="3">
    <source>
        <dbReference type="Proteomes" id="UP000800035"/>
    </source>
</evidence>
<organism evidence="2 3">
    <name type="scientific">Byssothecium circinans</name>
    <dbReference type="NCBI Taxonomy" id="147558"/>
    <lineage>
        <taxon>Eukaryota</taxon>
        <taxon>Fungi</taxon>
        <taxon>Dikarya</taxon>
        <taxon>Ascomycota</taxon>
        <taxon>Pezizomycotina</taxon>
        <taxon>Dothideomycetes</taxon>
        <taxon>Pleosporomycetidae</taxon>
        <taxon>Pleosporales</taxon>
        <taxon>Massarineae</taxon>
        <taxon>Massarinaceae</taxon>
        <taxon>Byssothecium</taxon>
    </lineage>
</organism>
<name>A0A6A5TH28_9PLEO</name>
<gene>
    <name evidence="2" type="ORF">CC80DRAFT_221636</name>
</gene>
<reference evidence="2" key="1">
    <citation type="journal article" date="2020" name="Stud. Mycol.">
        <title>101 Dothideomycetes genomes: a test case for predicting lifestyles and emergence of pathogens.</title>
        <authorList>
            <person name="Haridas S."/>
            <person name="Albert R."/>
            <person name="Binder M."/>
            <person name="Bloem J."/>
            <person name="Labutti K."/>
            <person name="Salamov A."/>
            <person name="Andreopoulos B."/>
            <person name="Baker S."/>
            <person name="Barry K."/>
            <person name="Bills G."/>
            <person name="Bluhm B."/>
            <person name="Cannon C."/>
            <person name="Castanera R."/>
            <person name="Culley D."/>
            <person name="Daum C."/>
            <person name="Ezra D."/>
            <person name="Gonzalez J."/>
            <person name="Henrissat B."/>
            <person name="Kuo A."/>
            <person name="Liang C."/>
            <person name="Lipzen A."/>
            <person name="Lutzoni F."/>
            <person name="Magnuson J."/>
            <person name="Mondo S."/>
            <person name="Nolan M."/>
            <person name="Ohm R."/>
            <person name="Pangilinan J."/>
            <person name="Park H.-J."/>
            <person name="Ramirez L."/>
            <person name="Alfaro M."/>
            <person name="Sun H."/>
            <person name="Tritt A."/>
            <person name="Yoshinaga Y."/>
            <person name="Zwiers L.-H."/>
            <person name="Turgeon B."/>
            <person name="Goodwin S."/>
            <person name="Spatafora J."/>
            <person name="Crous P."/>
            <person name="Grigoriev I."/>
        </authorList>
    </citation>
    <scope>NUCLEOTIDE SEQUENCE</scope>
    <source>
        <strain evidence="2">CBS 675.92</strain>
    </source>
</reference>
<feature type="region of interest" description="Disordered" evidence="1">
    <location>
        <begin position="30"/>
        <end position="50"/>
    </location>
</feature>
<dbReference type="EMBL" id="ML977021">
    <property type="protein sequence ID" value="KAF1950962.1"/>
    <property type="molecule type" value="Genomic_DNA"/>
</dbReference>
<evidence type="ECO:0000313" key="2">
    <source>
        <dbReference type="EMBL" id="KAF1950962.1"/>
    </source>
</evidence>
<sequence>MVLRASWRACNPFLATSWISNPSLDCITKHRPWHDPNHRQARRQQALPRRPTACHFPPRCHLHNQIPQSPDPCRNGPPNRHMHHYISQTHAQPYKVYGRSNAEA</sequence>
<dbReference type="AlphaFoldDB" id="A0A6A5TH28"/>